<reference evidence="2" key="2">
    <citation type="submission" date="2015-06" db="UniProtKB">
        <authorList>
            <consortium name="EnsemblPlants"/>
        </authorList>
    </citation>
    <scope>IDENTIFICATION</scope>
</reference>
<feature type="region of interest" description="Disordered" evidence="1">
    <location>
        <begin position="1"/>
        <end position="22"/>
    </location>
</feature>
<dbReference type="AlphaFoldDB" id="A0A0E0QP43"/>
<reference evidence="3" key="1">
    <citation type="submission" date="2013-06" db="EMBL/GenBank/DDBJ databases">
        <authorList>
            <person name="Zhao Q."/>
        </authorList>
    </citation>
    <scope>NUCLEOTIDE SEQUENCE</scope>
    <source>
        <strain evidence="3">cv. W1943</strain>
    </source>
</reference>
<sequence length="86" mass="8585">MEGASGRGGGGGRGGNGNGEAAAMGFGRRWARTTRSHRIVRIRWAGIVDDGDGGGAPCRIVILRCDGEDGTETVACTRGGGGGAEP</sequence>
<dbReference type="EnsemblPlants" id="ORUFI09G04170.1">
    <property type="protein sequence ID" value="ORUFI09G04170.1"/>
    <property type="gene ID" value="ORUFI09G04170"/>
</dbReference>
<keyword evidence="3" id="KW-1185">Reference proteome</keyword>
<feature type="compositionally biased region" description="Gly residues" evidence="1">
    <location>
        <begin position="1"/>
        <end position="18"/>
    </location>
</feature>
<accession>A0A0E0QP43</accession>
<dbReference type="Gramene" id="ORUFI09G04170.1">
    <property type="protein sequence ID" value="ORUFI09G04170.1"/>
    <property type="gene ID" value="ORUFI09G04170"/>
</dbReference>
<dbReference type="HOGENOM" id="CLU_2501907_0_0_1"/>
<name>A0A0E0QP43_ORYRU</name>
<evidence type="ECO:0000313" key="2">
    <source>
        <dbReference type="EnsemblPlants" id="ORUFI09G04170.1"/>
    </source>
</evidence>
<protein>
    <submittedName>
        <fullName evidence="2">Uncharacterized protein</fullName>
    </submittedName>
</protein>
<evidence type="ECO:0000256" key="1">
    <source>
        <dbReference type="SAM" id="MobiDB-lite"/>
    </source>
</evidence>
<organism evidence="2 3">
    <name type="scientific">Oryza rufipogon</name>
    <name type="common">Brownbeard rice</name>
    <name type="synonym">Asian wild rice</name>
    <dbReference type="NCBI Taxonomy" id="4529"/>
    <lineage>
        <taxon>Eukaryota</taxon>
        <taxon>Viridiplantae</taxon>
        <taxon>Streptophyta</taxon>
        <taxon>Embryophyta</taxon>
        <taxon>Tracheophyta</taxon>
        <taxon>Spermatophyta</taxon>
        <taxon>Magnoliopsida</taxon>
        <taxon>Liliopsida</taxon>
        <taxon>Poales</taxon>
        <taxon>Poaceae</taxon>
        <taxon>BOP clade</taxon>
        <taxon>Oryzoideae</taxon>
        <taxon>Oryzeae</taxon>
        <taxon>Oryzinae</taxon>
        <taxon>Oryza</taxon>
    </lineage>
</organism>
<evidence type="ECO:0000313" key="3">
    <source>
        <dbReference type="Proteomes" id="UP000008022"/>
    </source>
</evidence>
<dbReference type="Proteomes" id="UP000008022">
    <property type="component" value="Unassembled WGS sequence"/>
</dbReference>
<proteinExistence type="predicted"/>